<organism evidence="7">
    <name type="scientific">Schizophyllum commune (strain H4-8 / FGSC 9210)</name>
    <name type="common">Split gill fungus</name>
    <dbReference type="NCBI Taxonomy" id="578458"/>
    <lineage>
        <taxon>Eukaryota</taxon>
        <taxon>Fungi</taxon>
        <taxon>Dikarya</taxon>
        <taxon>Basidiomycota</taxon>
        <taxon>Agaricomycotina</taxon>
        <taxon>Agaricomycetes</taxon>
        <taxon>Agaricomycetidae</taxon>
        <taxon>Agaricales</taxon>
        <taxon>Schizophyllaceae</taxon>
        <taxon>Schizophyllum</taxon>
    </lineage>
</organism>
<keyword evidence="7" id="KW-1185">Reference proteome</keyword>
<sequence>MSGSSQQPKYHGSCLCGAVEYGLTGEAFTHLVCHCVNCQKVTGTAFASNVFFNKEQVSVTKGKEALKEYADPHTQSGKPYRRAFCGECGSFVLGFPEQNPKIAIVASGSLDAEFQGKWAPTKEFYDHTKRAWLPKIPIGGDAKL</sequence>
<evidence type="ECO:0000313" key="6">
    <source>
        <dbReference type="EMBL" id="EFJ01794.1"/>
    </source>
</evidence>
<keyword evidence="3" id="KW-0862">Zinc</keyword>
<comment type="similarity">
    <text evidence="1">Belongs to the Gfa family.</text>
</comment>
<dbReference type="SUPFAM" id="SSF51316">
    <property type="entry name" value="Mss4-like"/>
    <property type="match status" value="1"/>
</dbReference>
<dbReference type="PANTHER" id="PTHR33337">
    <property type="entry name" value="GFA DOMAIN-CONTAINING PROTEIN"/>
    <property type="match status" value="1"/>
</dbReference>
<keyword evidence="2" id="KW-0479">Metal-binding</keyword>
<evidence type="ECO:0000256" key="2">
    <source>
        <dbReference type="ARBA" id="ARBA00022723"/>
    </source>
</evidence>
<keyword evidence="4" id="KW-0456">Lyase</keyword>
<dbReference type="PROSITE" id="PS51891">
    <property type="entry name" value="CENP_V_GFA"/>
    <property type="match status" value="1"/>
</dbReference>
<dbReference type="InterPro" id="IPR011057">
    <property type="entry name" value="Mss4-like_sf"/>
</dbReference>
<dbReference type="PANTHER" id="PTHR33337:SF39">
    <property type="entry name" value="DUF636 DOMAIN PROTEIN (AFU_ORTHOLOGUE AFUA_6G11530)"/>
    <property type="match status" value="1"/>
</dbReference>
<protein>
    <recommendedName>
        <fullName evidence="5">CENP-V/GFA domain-containing protein</fullName>
    </recommendedName>
</protein>
<dbReference type="OMA" id="PLAHHYE"/>
<dbReference type="VEuPathDB" id="FungiDB:SCHCODRAFT_02622804"/>
<dbReference type="Pfam" id="PF04828">
    <property type="entry name" value="GFA"/>
    <property type="match status" value="1"/>
</dbReference>
<dbReference type="Proteomes" id="UP000007431">
    <property type="component" value="Unassembled WGS sequence"/>
</dbReference>
<dbReference type="HOGENOM" id="CLU_055491_4_0_1"/>
<gene>
    <name evidence="6" type="ORF">SCHCODRAFT_48087</name>
</gene>
<dbReference type="GO" id="GO:0016846">
    <property type="term" value="F:carbon-sulfur lyase activity"/>
    <property type="evidence" value="ECO:0007669"/>
    <property type="project" value="InterPro"/>
</dbReference>
<evidence type="ECO:0000256" key="4">
    <source>
        <dbReference type="ARBA" id="ARBA00023239"/>
    </source>
</evidence>
<evidence type="ECO:0000256" key="3">
    <source>
        <dbReference type="ARBA" id="ARBA00022833"/>
    </source>
</evidence>
<dbReference type="InParanoid" id="D8PRI6"/>
<evidence type="ECO:0000256" key="1">
    <source>
        <dbReference type="ARBA" id="ARBA00005495"/>
    </source>
</evidence>
<dbReference type="GO" id="GO:0046872">
    <property type="term" value="F:metal ion binding"/>
    <property type="evidence" value="ECO:0007669"/>
    <property type="project" value="UniProtKB-KW"/>
</dbReference>
<evidence type="ECO:0000259" key="5">
    <source>
        <dbReference type="PROSITE" id="PS51891"/>
    </source>
</evidence>
<feature type="domain" description="CENP-V/GFA" evidence="5">
    <location>
        <begin position="10"/>
        <end position="126"/>
    </location>
</feature>
<reference evidence="6 7" key="1">
    <citation type="journal article" date="2010" name="Nat. Biotechnol.">
        <title>Genome sequence of the model mushroom Schizophyllum commune.</title>
        <authorList>
            <person name="Ohm R.A."/>
            <person name="de Jong J.F."/>
            <person name="Lugones L.G."/>
            <person name="Aerts A."/>
            <person name="Kothe E."/>
            <person name="Stajich J.E."/>
            <person name="de Vries R.P."/>
            <person name="Record E."/>
            <person name="Levasseur A."/>
            <person name="Baker S.E."/>
            <person name="Bartholomew K.A."/>
            <person name="Coutinho P.M."/>
            <person name="Erdmann S."/>
            <person name="Fowler T.J."/>
            <person name="Gathman A.C."/>
            <person name="Lombard V."/>
            <person name="Henrissat B."/>
            <person name="Knabe N."/>
            <person name="Kuees U."/>
            <person name="Lilly W.W."/>
            <person name="Lindquist E."/>
            <person name="Lucas S."/>
            <person name="Magnuson J.K."/>
            <person name="Piumi F."/>
            <person name="Raudaskoski M."/>
            <person name="Salamov A."/>
            <person name="Schmutz J."/>
            <person name="Schwarze F.W.M.R."/>
            <person name="vanKuyk P.A."/>
            <person name="Horton J.S."/>
            <person name="Grigoriev I.V."/>
            <person name="Woesten H.A.B."/>
        </authorList>
    </citation>
    <scope>NUCLEOTIDE SEQUENCE [LARGE SCALE GENOMIC DNA]</scope>
    <source>
        <strain evidence="7">H4-8 / FGSC 9210</strain>
    </source>
</reference>
<dbReference type="EMBL" id="GL377302">
    <property type="protein sequence ID" value="EFJ01794.1"/>
    <property type="molecule type" value="Genomic_DNA"/>
</dbReference>
<proteinExistence type="inferred from homology"/>
<evidence type="ECO:0000313" key="7">
    <source>
        <dbReference type="Proteomes" id="UP000007431"/>
    </source>
</evidence>
<dbReference type="eggNOG" id="ENOG502SAKJ">
    <property type="taxonomic scope" value="Eukaryota"/>
</dbReference>
<dbReference type="Gene3D" id="3.90.1590.10">
    <property type="entry name" value="glutathione-dependent formaldehyde- activating enzyme (gfa)"/>
    <property type="match status" value="1"/>
</dbReference>
<name>D8PRI6_SCHCM</name>
<dbReference type="AlphaFoldDB" id="D8PRI6"/>
<accession>D8PRI6</accession>
<dbReference type="InterPro" id="IPR006913">
    <property type="entry name" value="CENP-V/GFA"/>
</dbReference>